<evidence type="ECO:0000256" key="7">
    <source>
        <dbReference type="ARBA" id="ARBA00023136"/>
    </source>
</evidence>
<keyword evidence="2" id="KW-0813">Transport</keyword>
<evidence type="ECO:0000313" key="11">
    <source>
        <dbReference type="Proteomes" id="UP000593892"/>
    </source>
</evidence>
<keyword evidence="11" id="KW-1185">Reference proteome</keyword>
<dbReference type="InterPro" id="IPR044669">
    <property type="entry name" value="YneE/VCCN1/2-like"/>
</dbReference>
<comment type="subcellular location">
    <subcellularLocation>
        <location evidence="1">Cell membrane</location>
        <topology evidence="1">Multi-pass membrane protein</topology>
    </subcellularLocation>
</comment>
<dbReference type="Proteomes" id="UP000593892">
    <property type="component" value="Chromosome"/>
</dbReference>
<comment type="similarity">
    <text evidence="8">Belongs to the anion channel-forming bestrophin (TC 1.A.46) family.</text>
</comment>
<dbReference type="GO" id="GO:0005254">
    <property type="term" value="F:chloride channel activity"/>
    <property type="evidence" value="ECO:0007669"/>
    <property type="project" value="InterPro"/>
</dbReference>
<evidence type="ECO:0000256" key="2">
    <source>
        <dbReference type="ARBA" id="ARBA00022448"/>
    </source>
</evidence>
<dbReference type="GO" id="GO:0005886">
    <property type="term" value="C:plasma membrane"/>
    <property type="evidence" value="ECO:0007669"/>
    <property type="project" value="UniProtKB-SubCell"/>
</dbReference>
<dbReference type="Pfam" id="PF25539">
    <property type="entry name" value="Bestrophin_2"/>
    <property type="match status" value="1"/>
</dbReference>
<accession>A0A7S7SIW0</accession>
<dbReference type="AlphaFoldDB" id="A0A7S7SIW0"/>
<feature type="transmembrane region" description="Helical" evidence="9">
    <location>
        <begin position="46"/>
        <end position="62"/>
    </location>
</feature>
<reference evidence="10 11" key="1">
    <citation type="submission" date="2020-10" db="EMBL/GenBank/DDBJ databases">
        <title>Complete genome sequence of Paludibaculum fermentans P105T, a facultatively anaerobic acidobacterium capable of dissimilatory Fe(III) reduction.</title>
        <authorList>
            <person name="Dedysh S.N."/>
            <person name="Beletsky A.V."/>
            <person name="Kulichevskaya I.S."/>
            <person name="Mardanov A.V."/>
            <person name="Ravin N.V."/>
        </authorList>
    </citation>
    <scope>NUCLEOTIDE SEQUENCE [LARGE SCALE GENOMIC DNA]</scope>
    <source>
        <strain evidence="10 11">P105</strain>
    </source>
</reference>
<keyword evidence="5 9" id="KW-1133">Transmembrane helix</keyword>
<feature type="transmembrane region" description="Helical" evidence="9">
    <location>
        <begin position="202"/>
        <end position="221"/>
    </location>
</feature>
<gene>
    <name evidence="10" type="ORF">IRI77_24080</name>
</gene>
<dbReference type="PANTHER" id="PTHR33281">
    <property type="entry name" value="UPF0187 PROTEIN YNEE"/>
    <property type="match status" value="1"/>
</dbReference>
<dbReference type="PANTHER" id="PTHR33281:SF19">
    <property type="entry name" value="VOLTAGE-DEPENDENT ANION CHANNEL-FORMING PROTEIN YNEE"/>
    <property type="match status" value="1"/>
</dbReference>
<sequence>MLVQNRLDWSQVLWQIRKPLAFDIGFALLISMAQELHWFLIPAAPATTVSLIGAGLGMILGFRTNSAYQRWWEARILWGELVNSSRTLARQVLAYTPERRVAERVIFSQIAFVHALRRHLRGEDPSIELPGRLAPEEIPPVTAQSNIPSALLQVMQRRITAAADAGSLTELRLTLLDQTLRALTSTLGGCERIKNTPLPRQYDYFPEIFIYLYCLIVPLSIVQDVGLMTPVFTGVVTFIFLSLNRIGKNLEDPFDSTAYGTPMLAISRTIEINLLEQLGEARIPAAVEATDGVLS</sequence>
<dbReference type="KEGG" id="pfer:IRI77_24080"/>
<evidence type="ECO:0008006" key="12">
    <source>
        <dbReference type="Google" id="ProtNLM"/>
    </source>
</evidence>
<dbReference type="RefSeq" id="WP_194447551.1">
    <property type="nucleotide sequence ID" value="NZ_CP063849.1"/>
</dbReference>
<evidence type="ECO:0000256" key="6">
    <source>
        <dbReference type="ARBA" id="ARBA00023065"/>
    </source>
</evidence>
<evidence type="ECO:0000256" key="1">
    <source>
        <dbReference type="ARBA" id="ARBA00004651"/>
    </source>
</evidence>
<feature type="transmembrane region" description="Helical" evidence="9">
    <location>
        <begin position="227"/>
        <end position="243"/>
    </location>
</feature>
<dbReference type="EMBL" id="CP063849">
    <property type="protein sequence ID" value="QOY85881.1"/>
    <property type="molecule type" value="Genomic_DNA"/>
</dbReference>
<protein>
    <recommendedName>
        <fullName evidence="12">Bestrophin-like protein</fullName>
    </recommendedName>
</protein>
<keyword evidence="7 9" id="KW-0472">Membrane</keyword>
<organism evidence="10 11">
    <name type="scientific">Paludibaculum fermentans</name>
    <dbReference type="NCBI Taxonomy" id="1473598"/>
    <lineage>
        <taxon>Bacteria</taxon>
        <taxon>Pseudomonadati</taxon>
        <taxon>Acidobacteriota</taxon>
        <taxon>Terriglobia</taxon>
        <taxon>Bryobacterales</taxon>
        <taxon>Bryobacteraceae</taxon>
        <taxon>Paludibaculum</taxon>
    </lineage>
</organism>
<name>A0A7S7SIW0_PALFE</name>
<evidence type="ECO:0000256" key="8">
    <source>
        <dbReference type="ARBA" id="ARBA00034708"/>
    </source>
</evidence>
<evidence type="ECO:0000256" key="9">
    <source>
        <dbReference type="SAM" id="Phobius"/>
    </source>
</evidence>
<evidence type="ECO:0000313" key="10">
    <source>
        <dbReference type="EMBL" id="QOY85881.1"/>
    </source>
</evidence>
<evidence type="ECO:0000256" key="3">
    <source>
        <dbReference type="ARBA" id="ARBA00022475"/>
    </source>
</evidence>
<keyword evidence="4 9" id="KW-0812">Transmembrane</keyword>
<evidence type="ECO:0000256" key="4">
    <source>
        <dbReference type="ARBA" id="ARBA00022692"/>
    </source>
</evidence>
<keyword evidence="6" id="KW-0406">Ion transport</keyword>
<keyword evidence="3" id="KW-1003">Cell membrane</keyword>
<evidence type="ECO:0000256" key="5">
    <source>
        <dbReference type="ARBA" id="ARBA00022989"/>
    </source>
</evidence>
<proteinExistence type="inferred from homology"/>